<comment type="caution">
    <text evidence="1">The sequence shown here is derived from an EMBL/GenBank/DDBJ whole genome shotgun (WGS) entry which is preliminary data.</text>
</comment>
<protein>
    <submittedName>
        <fullName evidence="1">Uncharacterized protein</fullName>
    </submittedName>
</protein>
<keyword evidence="2" id="KW-1185">Reference proteome</keyword>
<dbReference type="Proteomes" id="UP000314294">
    <property type="component" value="Unassembled WGS sequence"/>
</dbReference>
<accession>A0A4Z2HQC4</accession>
<proteinExistence type="predicted"/>
<dbReference type="AlphaFoldDB" id="A0A4Z2HQC4"/>
<dbReference type="OrthoDB" id="10664194at2759"/>
<organism evidence="1 2">
    <name type="scientific">Liparis tanakae</name>
    <name type="common">Tanaka's snailfish</name>
    <dbReference type="NCBI Taxonomy" id="230148"/>
    <lineage>
        <taxon>Eukaryota</taxon>
        <taxon>Metazoa</taxon>
        <taxon>Chordata</taxon>
        <taxon>Craniata</taxon>
        <taxon>Vertebrata</taxon>
        <taxon>Euteleostomi</taxon>
        <taxon>Actinopterygii</taxon>
        <taxon>Neopterygii</taxon>
        <taxon>Teleostei</taxon>
        <taxon>Neoteleostei</taxon>
        <taxon>Acanthomorphata</taxon>
        <taxon>Eupercaria</taxon>
        <taxon>Perciformes</taxon>
        <taxon>Cottioidei</taxon>
        <taxon>Cottales</taxon>
        <taxon>Liparidae</taxon>
        <taxon>Liparis</taxon>
    </lineage>
</organism>
<name>A0A4Z2HQC4_9TELE</name>
<evidence type="ECO:0000313" key="1">
    <source>
        <dbReference type="EMBL" id="TNN67830.1"/>
    </source>
</evidence>
<gene>
    <name evidence="1" type="ORF">EYF80_021984</name>
</gene>
<reference evidence="1 2" key="1">
    <citation type="submission" date="2019-03" db="EMBL/GenBank/DDBJ databases">
        <title>First draft genome of Liparis tanakae, snailfish: a comprehensive survey of snailfish specific genes.</title>
        <authorList>
            <person name="Kim W."/>
            <person name="Song I."/>
            <person name="Jeong J.-H."/>
            <person name="Kim D."/>
            <person name="Kim S."/>
            <person name="Ryu S."/>
            <person name="Song J.Y."/>
            <person name="Lee S.K."/>
        </authorList>
    </citation>
    <scope>NUCLEOTIDE SEQUENCE [LARGE SCALE GENOMIC DNA]</scope>
    <source>
        <tissue evidence="1">Muscle</tissue>
    </source>
</reference>
<evidence type="ECO:0000313" key="2">
    <source>
        <dbReference type="Proteomes" id="UP000314294"/>
    </source>
</evidence>
<sequence>MISAVLIVPLASRGRAQSRELLLQGQRHAVTSCISSRRAVISASLPLEAGCIASSWLSSRSCCIKKSVRRTSTGEEAREEVMEKQMKETPQVLRLSSHLPLLVPFHLAQLSLSRGQLPAELLQLASPLADHEGEPVLVFGAQSVEHFLDLCLVLVGLAAAVRQQLLEQLFFQRQPSFQILDHLSGPGLDSGHEGGRLGRLLQLQLFAPHQGVQTLVVTITGAATQRDAAESLQVPLLLPEGELQPPHLALALLNAAELVIDGALQMAEGEKNDTAAILGSVHGEIHHRALEPCDAPVLLLHRGVSLHLGVLQSCFFSLQLGASFLERRAQVLRHRRETPLAGLQLQTEGEQGALHRHQLGLQLGEHHVLADPLWHLKNHQVNVREAVSPYP</sequence>
<dbReference type="EMBL" id="SRLO01000198">
    <property type="protein sequence ID" value="TNN67830.1"/>
    <property type="molecule type" value="Genomic_DNA"/>
</dbReference>